<comment type="caution">
    <text evidence="3">The sequence shown here is derived from an EMBL/GenBank/DDBJ whole genome shotgun (WGS) entry which is preliminary data.</text>
</comment>
<gene>
    <name evidence="3" type="ORF">GCM10009601_55570</name>
</gene>
<accession>A0ABN1Z6S9</accession>
<feature type="compositionally biased region" description="Basic and acidic residues" evidence="1">
    <location>
        <begin position="91"/>
        <end position="117"/>
    </location>
</feature>
<name>A0ABN1Z6S9_9ACTN</name>
<evidence type="ECO:0000313" key="3">
    <source>
        <dbReference type="EMBL" id="GAA1433283.1"/>
    </source>
</evidence>
<reference evidence="3 4" key="1">
    <citation type="journal article" date="2019" name="Int. J. Syst. Evol. Microbiol.">
        <title>The Global Catalogue of Microorganisms (GCM) 10K type strain sequencing project: providing services to taxonomists for standard genome sequencing and annotation.</title>
        <authorList>
            <consortium name="The Broad Institute Genomics Platform"/>
            <consortium name="The Broad Institute Genome Sequencing Center for Infectious Disease"/>
            <person name="Wu L."/>
            <person name="Ma J."/>
        </authorList>
    </citation>
    <scope>NUCLEOTIDE SEQUENCE [LARGE SCALE GENOMIC DNA]</scope>
    <source>
        <strain evidence="3 4">JCM 11756</strain>
    </source>
</reference>
<protein>
    <recommendedName>
        <fullName evidence="2">Peptidase S33 tripeptidyl aminopeptidase-like C-terminal domain-containing protein</fullName>
    </recommendedName>
</protein>
<dbReference type="RefSeq" id="WP_344015958.1">
    <property type="nucleotide sequence ID" value="NZ_BAAAIZ010000106.1"/>
</dbReference>
<sequence length="131" mass="14297">MPWSAPGWPVRGKAEHPDVRAPSAPPILLVGNIGDPATPYEGAARIAKQLGLRTHQPGQRLVGIGAVAALARMAEQLDRRVQTHLGVPAERIEERHLTGEQLETEGRTGEHLDDGRRGCSLPSIMQSEWEY</sequence>
<keyword evidence="4" id="KW-1185">Reference proteome</keyword>
<feature type="region of interest" description="Disordered" evidence="1">
    <location>
        <begin position="91"/>
        <end position="119"/>
    </location>
</feature>
<feature type="region of interest" description="Disordered" evidence="1">
    <location>
        <begin position="1"/>
        <end position="20"/>
    </location>
</feature>
<proteinExistence type="predicted"/>
<evidence type="ECO:0000259" key="2">
    <source>
        <dbReference type="Pfam" id="PF08386"/>
    </source>
</evidence>
<evidence type="ECO:0000256" key="1">
    <source>
        <dbReference type="SAM" id="MobiDB-lite"/>
    </source>
</evidence>
<feature type="domain" description="Peptidase S33 tripeptidyl aminopeptidase-like C-terminal" evidence="2">
    <location>
        <begin position="7"/>
        <end position="51"/>
    </location>
</feature>
<dbReference type="InterPro" id="IPR013595">
    <property type="entry name" value="Pept_S33_TAP-like_C"/>
</dbReference>
<dbReference type="Proteomes" id="UP001500973">
    <property type="component" value="Unassembled WGS sequence"/>
</dbReference>
<dbReference type="EMBL" id="BAAAIZ010000106">
    <property type="protein sequence ID" value="GAA1433283.1"/>
    <property type="molecule type" value="Genomic_DNA"/>
</dbReference>
<dbReference type="Pfam" id="PF08386">
    <property type="entry name" value="Abhydrolase_4"/>
    <property type="match status" value="1"/>
</dbReference>
<evidence type="ECO:0000313" key="4">
    <source>
        <dbReference type="Proteomes" id="UP001500973"/>
    </source>
</evidence>
<organism evidence="3 4">
    <name type="scientific">Streptomyces thermospinosisporus</name>
    <dbReference type="NCBI Taxonomy" id="161482"/>
    <lineage>
        <taxon>Bacteria</taxon>
        <taxon>Bacillati</taxon>
        <taxon>Actinomycetota</taxon>
        <taxon>Actinomycetes</taxon>
        <taxon>Kitasatosporales</taxon>
        <taxon>Streptomycetaceae</taxon>
        <taxon>Streptomyces</taxon>
    </lineage>
</organism>